<keyword evidence="2" id="KW-1185">Reference proteome</keyword>
<gene>
    <name evidence="1" type="ORF">H9Q08_05410</name>
</gene>
<dbReference type="RefSeq" id="WP_235130442.1">
    <property type="nucleotide sequence ID" value="NZ_JACSGT010000001.1"/>
</dbReference>
<comment type="caution">
    <text evidence="1">The sequence shown here is derived from an EMBL/GenBank/DDBJ whole genome shotgun (WGS) entry which is preliminary data.</text>
</comment>
<name>A0ABS9C2G5_9FLAO</name>
<evidence type="ECO:0000313" key="1">
    <source>
        <dbReference type="EMBL" id="MCF2218736.1"/>
    </source>
</evidence>
<dbReference type="Proteomes" id="UP001430374">
    <property type="component" value="Unassembled WGS sequence"/>
</dbReference>
<organism evidence="1 2">
    <name type="scientific">Chryseobacterium indicum</name>
    <dbReference type="NCBI Taxonomy" id="2766954"/>
    <lineage>
        <taxon>Bacteria</taxon>
        <taxon>Pseudomonadati</taxon>
        <taxon>Bacteroidota</taxon>
        <taxon>Flavobacteriia</taxon>
        <taxon>Flavobacteriales</taxon>
        <taxon>Weeksellaceae</taxon>
        <taxon>Chryseobacterium group</taxon>
        <taxon>Chryseobacterium</taxon>
    </lineage>
</organism>
<dbReference type="EMBL" id="JACSGT010000001">
    <property type="protein sequence ID" value="MCF2218736.1"/>
    <property type="molecule type" value="Genomic_DNA"/>
</dbReference>
<dbReference type="InterPro" id="IPR053841">
    <property type="entry name" value="MksE"/>
</dbReference>
<protein>
    <submittedName>
        <fullName evidence="1">Uncharacterized protein</fullName>
    </submittedName>
</protein>
<sequence length="190" mass="22264">MEVPVQTAEIFKILSKGQFISSNSSDKNISNLYNIIEDEQNFEQLADYFSNINFSLEKGDEYFYFCRPETKVDLEKKIEKAFEWIDTIDFLKTYDNSFSSGYRFGPSEILVRIKTDAELETKLDALKKHTEKTKHQEILDKVLKKLSDDTFIELENEITNQYKVLASFKYLEQLILTINIPEEVSNEIPE</sequence>
<dbReference type="Pfam" id="PF21980">
    <property type="entry name" value="MksE"/>
    <property type="match status" value="1"/>
</dbReference>
<evidence type="ECO:0000313" key="2">
    <source>
        <dbReference type="Proteomes" id="UP001430374"/>
    </source>
</evidence>
<proteinExistence type="predicted"/>
<reference evidence="1" key="1">
    <citation type="submission" date="2021-08" db="EMBL/GenBank/DDBJ databases">
        <title>Complete genome sequence of Chryseobacterium sp strain PS-8.</title>
        <authorList>
            <person name="Das S.K."/>
        </authorList>
    </citation>
    <scope>NUCLEOTIDE SEQUENCE</scope>
    <source>
        <strain evidence="1">PS-8</strain>
    </source>
</reference>
<accession>A0ABS9C2G5</accession>